<organism evidence="1 2">
    <name type="scientific">Lentibacillus persicus</name>
    <dbReference type="NCBI Taxonomy" id="640948"/>
    <lineage>
        <taxon>Bacteria</taxon>
        <taxon>Bacillati</taxon>
        <taxon>Bacillota</taxon>
        <taxon>Bacilli</taxon>
        <taxon>Bacillales</taxon>
        <taxon>Bacillaceae</taxon>
        <taxon>Lentibacillus</taxon>
    </lineage>
</organism>
<dbReference type="RefSeq" id="WP_143069994.1">
    <property type="nucleotide sequence ID" value="NZ_FOMR01000014.1"/>
</dbReference>
<name>A0A1I2A2W8_9BACI</name>
<proteinExistence type="predicted"/>
<gene>
    <name evidence="1" type="ORF">SAMN05216238_1149</name>
</gene>
<dbReference type="OrthoDB" id="9922113at2"/>
<dbReference type="Proteomes" id="UP000199474">
    <property type="component" value="Unassembled WGS sequence"/>
</dbReference>
<dbReference type="AlphaFoldDB" id="A0A1I2A2W8"/>
<reference evidence="2" key="1">
    <citation type="submission" date="2016-10" db="EMBL/GenBank/DDBJ databases">
        <authorList>
            <person name="Varghese N."/>
            <person name="Submissions S."/>
        </authorList>
    </citation>
    <scope>NUCLEOTIDE SEQUENCE [LARGE SCALE GENOMIC DNA]</scope>
    <source>
        <strain evidence="2">DSM 22530</strain>
    </source>
</reference>
<dbReference type="STRING" id="640948.SAMN05216238_1149"/>
<dbReference type="Pfam" id="PF13040">
    <property type="entry name" value="Fur_reg_FbpB"/>
    <property type="match status" value="1"/>
</dbReference>
<dbReference type="InterPro" id="IPR025004">
    <property type="entry name" value="SenN/SenS"/>
</dbReference>
<keyword evidence="2" id="KW-1185">Reference proteome</keyword>
<sequence>MRYQTRLEELTDEIKEDLLNDEEALKKIEQKIDERYAKQA</sequence>
<protein>
    <submittedName>
        <fullName evidence="1">Fur-regulated basic protein B</fullName>
    </submittedName>
</protein>
<evidence type="ECO:0000313" key="2">
    <source>
        <dbReference type="Proteomes" id="UP000199474"/>
    </source>
</evidence>
<accession>A0A1I2A2W8</accession>
<dbReference type="EMBL" id="FOMR01000014">
    <property type="protein sequence ID" value="SFE37263.1"/>
    <property type="molecule type" value="Genomic_DNA"/>
</dbReference>
<evidence type="ECO:0000313" key="1">
    <source>
        <dbReference type="EMBL" id="SFE37263.1"/>
    </source>
</evidence>